<evidence type="ECO:0000313" key="2">
    <source>
        <dbReference type="EMBL" id="WAR06729.1"/>
    </source>
</evidence>
<keyword evidence="4" id="KW-1185">Reference proteome</keyword>
<evidence type="ECO:0000256" key="1">
    <source>
        <dbReference type="SAM" id="MobiDB-lite"/>
    </source>
</evidence>
<feature type="region of interest" description="Disordered" evidence="1">
    <location>
        <begin position="1"/>
        <end position="96"/>
    </location>
</feature>
<reference evidence="2" key="1">
    <citation type="submission" date="2022-11" db="EMBL/GenBank/DDBJ databases">
        <title>Centuries of genome instability and evolution in soft-shell clam transmissible cancer (bioRxiv).</title>
        <authorList>
            <person name="Hart S.F.M."/>
            <person name="Yonemitsu M.A."/>
            <person name="Giersch R.M."/>
            <person name="Beal B.F."/>
            <person name="Arriagada G."/>
            <person name="Davis B.W."/>
            <person name="Ostrander E.A."/>
            <person name="Goff S.P."/>
            <person name="Metzger M.J."/>
        </authorList>
    </citation>
    <scope>NUCLEOTIDE SEQUENCE</scope>
    <source>
        <strain evidence="2">MELC-2E11</strain>
        <tissue evidence="2">Siphon/mantle</tissue>
    </source>
</reference>
<accession>A0ABY7EC81</accession>
<organism evidence="2 4">
    <name type="scientific">Mya arenaria</name>
    <name type="common">Soft-shell clam</name>
    <dbReference type="NCBI Taxonomy" id="6604"/>
    <lineage>
        <taxon>Eukaryota</taxon>
        <taxon>Metazoa</taxon>
        <taxon>Spiralia</taxon>
        <taxon>Lophotrochozoa</taxon>
        <taxon>Mollusca</taxon>
        <taxon>Bivalvia</taxon>
        <taxon>Autobranchia</taxon>
        <taxon>Heteroconchia</taxon>
        <taxon>Euheterodonta</taxon>
        <taxon>Imparidentia</taxon>
        <taxon>Neoheterodontei</taxon>
        <taxon>Myida</taxon>
        <taxon>Myoidea</taxon>
        <taxon>Myidae</taxon>
        <taxon>Mya</taxon>
    </lineage>
</organism>
<evidence type="ECO:0000313" key="3">
    <source>
        <dbReference type="EMBL" id="WAR07413.1"/>
    </source>
</evidence>
<dbReference type="Proteomes" id="UP001164746">
    <property type="component" value="Chromosome 6"/>
</dbReference>
<evidence type="ECO:0000313" key="4">
    <source>
        <dbReference type="Proteomes" id="UP001164746"/>
    </source>
</evidence>
<name>A0ABY7EC81_MYAAR</name>
<protein>
    <submittedName>
        <fullName evidence="2">Uncharacterized protein</fullName>
    </submittedName>
</protein>
<feature type="compositionally biased region" description="Low complexity" evidence="1">
    <location>
        <begin position="15"/>
        <end position="75"/>
    </location>
</feature>
<dbReference type="EMBL" id="CP111017">
    <property type="protein sequence ID" value="WAR06729.1"/>
    <property type="molecule type" value="Genomic_DNA"/>
</dbReference>
<sequence length="255" mass="27561">MEKGQGENPPPYDEQQAQNSQNQPQVQYVQPQNSQGQPQYGQGQPQYGHGQPQYGHGQPQYGTGQPQYGHGQPQYGPGPGHQGQHFGPPPPGQVVYIQQPVHGAHPSTGEQNMANARERGRTYGHGGWSNHLCGCFNNIHLALSALIVPCATYGQTAEHAGDYGVFRAHIQPDPVGPGARKDQGAQGHPGHECFRLAHHHLLQLLRPCPGSTGSATHGRPRRHFHEPPVAPATVAISLFPSVSPLVKTKPCYKCL</sequence>
<proteinExistence type="predicted"/>
<gene>
    <name evidence="2" type="ORF">MAR_016687</name>
    <name evidence="3" type="ORF">MAR_017371</name>
</gene>
<dbReference type="EMBL" id="CP111017">
    <property type="protein sequence ID" value="WAR07413.1"/>
    <property type="molecule type" value="Genomic_DNA"/>
</dbReference>